<evidence type="ECO:0000313" key="2">
    <source>
        <dbReference type="Proteomes" id="UP001187192"/>
    </source>
</evidence>
<dbReference type="EMBL" id="BTGU01000373">
    <property type="protein sequence ID" value="GMN66862.1"/>
    <property type="molecule type" value="Genomic_DNA"/>
</dbReference>
<dbReference type="Proteomes" id="UP001187192">
    <property type="component" value="Unassembled WGS sequence"/>
</dbReference>
<comment type="caution">
    <text evidence="1">The sequence shown here is derived from an EMBL/GenBank/DDBJ whole genome shotgun (WGS) entry which is preliminary data.</text>
</comment>
<evidence type="ECO:0000313" key="1">
    <source>
        <dbReference type="EMBL" id="GMN66862.1"/>
    </source>
</evidence>
<proteinExistence type="predicted"/>
<keyword evidence="2" id="KW-1185">Reference proteome</keyword>
<accession>A0AA88JAN7</accession>
<organism evidence="1 2">
    <name type="scientific">Ficus carica</name>
    <name type="common">Common fig</name>
    <dbReference type="NCBI Taxonomy" id="3494"/>
    <lineage>
        <taxon>Eukaryota</taxon>
        <taxon>Viridiplantae</taxon>
        <taxon>Streptophyta</taxon>
        <taxon>Embryophyta</taxon>
        <taxon>Tracheophyta</taxon>
        <taxon>Spermatophyta</taxon>
        <taxon>Magnoliopsida</taxon>
        <taxon>eudicotyledons</taxon>
        <taxon>Gunneridae</taxon>
        <taxon>Pentapetalae</taxon>
        <taxon>rosids</taxon>
        <taxon>fabids</taxon>
        <taxon>Rosales</taxon>
        <taxon>Moraceae</taxon>
        <taxon>Ficeae</taxon>
        <taxon>Ficus</taxon>
    </lineage>
</organism>
<reference evidence="1" key="1">
    <citation type="submission" date="2023-07" db="EMBL/GenBank/DDBJ databases">
        <title>draft genome sequence of fig (Ficus carica).</title>
        <authorList>
            <person name="Takahashi T."/>
            <person name="Nishimura K."/>
        </authorList>
    </citation>
    <scope>NUCLEOTIDE SEQUENCE</scope>
</reference>
<sequence length="119" mass="13496">MASKSPVLYRPALGRVGLWFELEMDWPPQPLHSRAPGTYTQEVILAERKLTVLRLCCRRIVTLLATHWLERDSSSWTVDNCVVLPQEVHTQDDVVPRASFVQREVEIPVLSVGSADSED</sequence>
<protein>
    <submittedName>
        <fullName evidence="1">Uncharacterized protein</fullName>
    </submittedName>
</protein>
<gene>
    <name evidence="1" type="ORF">TIFTF001_035929</name>
</gene>
<dbReference type="AlphaFoldDB" id="A0AA88JAN7"/>
<name>A0AA88JAN7_FICCA</name>